<dbReference type="Gene3D" id="1.10.3720.10">
    <property type="entry name" value="MetI-like"/>
    <property type="match status" value="1"/>
</dbReference>
<evidence type="ECO:0000256" key="7">
    <source>
        <dbReference type="ARBA" id="ARBA00022989"/>
    </source>
</evidence>
<feature type="transmembrane region" description="Helical" evidence="9">
    <location>
        <begin position="83"/>
        <end position="108"/>
    </location>
</feature>
<evidence type="ECO:0000256" key="9">
    <source>
        <dbReference type="RuleBase" id="RU363032"/>
    </source>
</evidence>
<gene>
    <name evidence="11" type="ORF">Q7A36_24120</name>
</gene>
<protein>
    <submittedName>
        <fullName evidence="11">ABC transporter permease</fullName>
    </submittedName>
</protein>
<dbReference type="EMBL" id="JAUTWS010000029">
    <property type="protein sequence ID" value="MDO9711455.1"/>
    <property type="molecule type" value="Genomic_DNA"/>
</dbReference>
<organism evidence="11 12">
    <name type="scientific">Paracraurococcus lichenis</name>
    <dbReference type="NCBI Taxonomy" id="3064888"/>
    <lineage>
        <taxon>Bacteria</taxon>
        <taxon>Pseudomonadati</taxon>
        <taxon>Pseudomonadota</taxon>
        <taxon>Alphaproteobacteria</taxon>
        <taxon>Acetobacterales</taxon>
        <taxon>Roseomonadaceae</taxon>
        <taxon>Paracraurococcus</taxon>
    </lineage>
</organism>
<dbReference type="InterPro" id="IPR035906">
    <property type="entry name" value="MetI-like_sf"/>
</dbReference>
<keyword evidence="12" id="KW-1185">Reference proteome</keyword>
<evidence type="ECO:0000256" key="4">
    <source>
        <dbReference type="ARBA" id="ARBA00022692"/>
    </source>
</evidence>
<evidence type="ECO:0000256" key="2">
    <source>
        <dbReference type="ARBA" id="ARBA00022448"/>
    </source>
</evidence>
<comment type="caution">
    <text evidence="11">The sequence shown here is derived from an EMBL/GenBank/DDBJ whole genome shotgun (WGS) entry which is preliminary data.</text>
</comment>
<dbReference type="PANTHER" id="PTHR43386">
    <property type="entry name" value="OLIGOPEPTIDE TRANSPORT SYSTEM PERMEASE PROTEIN APPC"/>
    <property type="match status" value="1"/>
</dbReference>
<keyword evidence="6" id="KW-0653">Protein transport</keyword>
<evidence type="ECO:0000259" key="10">
    <source>
        <dbReference type="PROSITE" id="PS50928"/>
    </source>
</evidence>
<proteinExistence type="inferred from homology"/>
<accession>A0ABT9E5V8</accession>
<evidence type="ECO:0000256" key="1">
    <source>
        <dbReference type="ARBA" id="ARBA00004651"/>
    </source>
</evidence>
<keyword evidence="3" id="KW-1003">Cell membrane</keyword>
<dbReference type="Proteomes" id="UP001243009">
    <property type="component" value="Unassembled WGS sequence"/>
</dbReference>
<feature type="transmembrane region" description="Helical" evidence="9">
    <location>
        <begin position="200"/>
        <end position="223"/>
    </location>
</feature>
<dbReference type="PROSITE" id="PS50928">
    <property type="entry name" value="ABC_TM1"/>
    <property type="match status" value="1"/>
</dbReference>
<dbReference type="InterPro" id="IPR000515">
    <property type="entry name" value="MetI-like"/>
</dbReference>
<dbReference type="InterPro" id="IPR050366">
    <property type="entry name" value="BP-dependent_transpt_permease"/>
</dbReference>
<keyword evidence="8 9" id="KW-0472">Membrane</keyword>
<keyword evidence="5" id="KW-0571">Peptide transport</keyword>
<evidence type="ECO:0000256" key="3">
    <source>
        <dbReference type="ARBA" id="ARBA00022475"/>
    </source>
</evidence>
<evidence type="ECO:0000256" key="5">
    <source>
        <dbReference type="ARBA" id="ARBA00022856"/>
    </source>
</evidence>
<keyword evidence="4 9" id="KW-0812">Transmembrane</keyword>
<comment type="subcellular location">
    <subcellularLocation>
        <location evidence="1 9">Cell membrane</location>
        <topology evidence="1 9">Multi-pass membrane protein</topology>
    </subcellularLocation>
</comment>
<evidence type="ECO:0000313" key="12">
    <source>
        <dbReference type="Proteomes" id="UP001243009"/>
    </source>
</evidence>
<name>A0ABT9E5V8_9PROT</name>
<dbReference type="CDD" id="cd06261">
    <property type="entry name" value="TM_PBP2"/>
    <property type="match status" value="1"/>
</dbReference>
<keyword evidence="2 9" id="KW-0813">Transport</keyword>
<evidence type="ECO:0000256" key="6">
    <source>
        <dbReference type="ARBA" id="ARBA00022927"/>
    </source>
</evidence>
<comment type="similarity">
    <text evidence="9">Belongs to the binding-protein-dependent transport system permease family.</text>
</comment>
<sequence>MSGGHNALRRRLLGDPSVRTGVAMLSLALLTAAGAGWLFGEDPFAMVGRPFLWPGTDPRHPLGTDMFGRDILTGLAHGARVSLLVGLTAAGLSIGLGVAIGVTAGYFGGLVDHALMRLTEMFQTMPPLILVVALVAVLQPSIGSIVLAIGLTSWTQSARLVRAETLRVRDSEFVQAARVMGMGHGHIILAHVLHNVLTPVIVTGSILVGTAILTEVALSFLGLGDPNVMSWGSMIGAGRQVLRTAWYMTALPGLAIVLTVVAFTAIGNGLGHVLNPRGEAPR</sequence>
<feature type="transmembrane region" description="Helical" evidence="9">
    <location>
        <begin position="128"/>
        <end position="152"/>
    </location>
</feature>
<dbReference type="RefSeq" id="WP_305106314.1">
    <property type="nucleotide sequence ID" value="NZ_JAUTWS010000029.1"/>
</dbReference>
<feature type="transmembrane region" description="Helical" evidence="9">
    <location>
        <begin position="244"/>
        <end position="266"/>
    </location>
</feature>
<dbReference type="PANTHER" id="PTHR43386:SF1">
    <property type="entry name" value="D,D-DIPEPTIDE TRANSPORT SYSTEM PERMEASE PROTEIN DDPC-RELATED"/>
    <property type="match status" value="1"/>
</dbReference>
<feature type="domain" description="ABC transmembrane type-1" evidence="10">
    <location>
        <begin position="79"/>
        <end position="267"/>
    </location>
</feature>
<reference evidence="11 12" key="1">
    <citation type="submission" date="2023-08" db="EMBL/GenBank/DDBJ databases">
        <title>The draft genome sequence of Paracraurococcus sp. LOR1-02.</title>
        <authorList>
            <person name="Kingkaew E."/>
            <person name="Tanasupawat S."/>
        </authorList>
    </citation>
    <scope>NUCLEOTIDE SEQUENCE [LARGE SCALE GENOMIC DNA]</scope>
    <source>
        <strain evidence="11 12">LOR1-02</strain>
    </source>
</reference>
<feature type="transmembrane region" description="Helical" evidence="9">
    <location>
        <begin position="20"/>
        <end position="39"/>
    </location>
</feature>
<evidence type="ECO:0000313" key="11">
    <source>
        <dbReference type="EMBL" id="MDO9711455.1"/>
    </source>
</evidence>
<evidence type="ECO:0000256" key="8">
    <source>
        <dbReference type="ARBA" id="ARBA00023136"/>
    </source>
</evidence>
<keyword evidence="7 9" id="KW-1133">Transmembrane helix</keyword>
<dbReference type="Pfam" id="PF00528">
    <property type="entry name" value="BPD_transp_1"/>
    <property type="match status" value="1"/>
</dbReference>
<dbReference type="SUPFAM" id="SSF161098">
    <property type="entry name" value="MetI-like"/>
    <property type="match status" value="1"/>
</dbReference>